<keyword evidence="1" id="KW-0805">Transcription regulation</keyword>
<evidence type="ECO:0000313" key="6">
    <source>
        <dbReference type="EMBL" id="MBZ2195896.1"/>
    </source>
</evidence>
<proteinExistence type="predicted"/>
<dbReference type="SUPFAM" id="SSF55781">
    <property type="entry name" value="GAF domain-like"/>
    <property type="match status" value="1"/>
</dbReference>
<dbReference type="Pfam" id="PF09339">
    <property type="entry name" value="HTH_IclR"/>
    <property type="match status" value="1"/>
</dbReference>
<dbReference type="InterPro" id="IPR014757">
    <property type="entry name" value="Tscrpt_reg_IclR_C"/>
</dbReference>
<feature type="domain" description="IclR-ED" evidence="5">
    <location>
        <begin position="68"/>
        <end position="249"/>
    </location>
</feature>
<evidence type="ECO:0000256" key="1">
    <source>
        <dbReference type="ARBA" id="ARBA00023015"/>
    </source>
</evidence>
<dbReference type="RefSeq" id="WP_223404277.1">
    <property type="nucleotide sequence ID" value="NZ_JAGSHT010000007.1"/>
</dbReference>
<dbReference type="PROSITE" id="PS51077">
    <property type="entry name" value="HTH_ICLR"/>
    <property type="match status" value="1"/>
</dbReference>
<dbReference type="InterPro" id="IPR036390">
    <property type="entry name" value="WH_DNA-bd_sf"/>
</dbReference>
<name>A0ABS7S9C8_9MICO</name>
<dbReference type="Proteomes" id="UP000826651">
    <property type="component" value="Unassembled WGS sequence"/>
</dbReference>
<dbReference type="PANTHER" id="PTHR30136:SF24">
    <property type="entry name" value="HTH-TYPE TRANSCRIPTIONAL REPRESSOR ALLR"/>
    <property type="match status" value="1"/>
</dbReference>
<accession>A0ABS7S9C8</accession>
<keyword evidence="2" id="KW-0238">DNA-binding</keyword>
<dbReference type="InterPro" id="IPR029016">
    <property type="entry name" value="GAF-like_dom_sf"/>
</dbReference>
<dbReference type="SUPFAM" id="SSF46785">
    <property type="entry name" value="Winged helix' DNA-binding domain"/>
    <property type="match status" value="1"/>
</dbReference>
<protein>
    <submittedName>
        <fullName evidence="6">Helix-turn-helix domain-containing protein</fullName>
    </submittedName>
</protein>
<dbReference type="EMBL" id="JAGSHT010000007">
    <property type="protein sequence ID" value="MBZ2195896.1"/>
    <property type="molecule type" value="Genomic_DNA"/>
</dbReference>
<keyword evidence="7" id="KW-1185">Reference proteome</keyword>
<dbReference type="InterPro" id="IPR036388">
    <property type="entry name" value="WH-like_DNA-bd_sf"/>
</dbReference>
<keyword evidence="3" id="KW-0804">Transcription</keyword>
<dbReference type="Gene3D" id="3.30.450.40">
    <property type="match status" value="1"/>
</dbReference>
<dbReference type="InterPro" id="IPR050707">
    <property type="entry name" value="HTH_MetabolicPath_Reg"/>
</dbReference>
<evidence type="ECO:0000256" key="3">
    <source>
        <dbReference type="ARBA" id="ARBA00023163"/>
    </source>
</evidence>
<gene>
    <name evidence="6" type="ORF">KCQ71_07015</name>
</gene>
<feature type="domain" description="HTH iclR-type" evidence="4">
    <location>
        <begin position="7"/>
        <end position="67"/>
    </location>
</feature>
<dbReference type="SMART" id="SM00346">
    <property type="entry name" value="HTH_ICLR"/>
    <property type="match status" value="1"/>
</dbReference>
<dbReference type="PANTHER" id="PTHR30136">
    <property type="entry name" value="HELIX-TURN-HELIX TRANSCRIPTIONAL REGULATOR, ICLR FAMILY"/>
    <property type="match status" value="1"/>
</dbReference>
<evidence type="ECO:0000313" key="7">
    <source>
        <dbReference type="Proteomes" id="UP000826651"/>
    </source>
</evidence>
<dbReference type="Pfam" id="PF01614">
    <property type="entry name" value="IclR_C"/>
    <property type="match status" value="1"/>
</dbReference>
<dbReference type="Gene3D" id="1.10.10.10">
    <property type="entry name" value="Winged helix-like DNA-binding domain superfamily/Winged helix DNA-binding domain"/>
    <property type="match status" value="1"/>
</dbReference>
<organism evidence="6 7">
    <name type="scientific">Occultella gossypii</name>
    <dbReference type="NCBI Taxonomy" id="2800820"/>
    <lineage>
        <taxon>Bacteria</taxon>
        <taxon>Bacillati</taxon>
        <taxon>Actinomycetota</taxon>
        <taxon>Actinomycetes</taxon>
        <taxon>Micrococcales</taxon>
        <taxon>Ruaniaceae</taxon>
        <taxon>Occultella</taxon>
    </lineage>
</organism>
<comment type="caution">
    <text evidence="6">The sequence shown here is derived from an EMBL/GenBank/DDBJ whole genome shotgun (WGS) entry which is preliminary data.</text>
</comment>
<dbReference type="InterPro" id="IPR005471">
    <property type="entry name" value="Tscrpt_reg_IclR_N"/>
</dbReference>
<evidence type="ECO:0000256" key="2">
    <source>
        <dbReference type="ARBA" id="ARBA00023125"/>
    </source>
</evidence>
<evidence type="ECO:0000259" key="5">
    <source>
        <dbReference type="PROSITE" id="PS51078"/>
    </source>
</evidence>
<dbReference type="PROSITE" id="PS51078">
    <property type="entry name" value="ICLR_ED"/>
    <property type="match status" value="1"/>
</dbReference>
<sequence>MAEPTIIHSVVRALRLLDEVAESDVPVTAKQLASRTGTALPTVYHLLRTLVHEDYLTRTAEGYVIGDHVDRLRGTKVGGLRTDRAHEILSGLHADLGAAAYLSVLVDGEIQLRDIVDSPTAPRADLWVGFHDAAHATALGKAVLSVLPDDARRDYLESHSLEDLTPRTLTDRRALLRQLGTESRFRLDREEYSLGTVCIAAPVPSATTVAAVAVSVPAHRGADVLARAARLTRAATLIALSTDEGAITI</sequence>
<reference evidence="6 7" key="1">
    <citation type="submission" date="2021-04" db="EMBL/GenBank/DDBJ databases">
        <title>Ruania sp. nov., isolated from sandy soil of mangrove forest.</title>
        <authorList>
            <person name="Ge X."/>
            <person name="Huang R."/>
            <person name="Liu W."/>
        </authorList>
    </citation>
    <scope>NUCLEOTIDE SEQUENCE [LARGE SCALE GENOMIC DNA]</scope>
    <source>
        <strain evidence="6 7">N2-46</strain>
    </source>
</reference>
<evidence type="ECO:0000259" key="4">
    <source>
        <dbReference type="PROSITE" id="PS51077"/>
    </source>
</evidence>